<keyword evidence="5" id="KW-1185">Reference proteome</keyword>
<keyword evidence="2" id="KW-0539">Nucleus</keyword>
<dbReference type="InterPro" id="IPR009071">
    <property type="entry name" value="HMG_box_dom"/>
</dbReference>
<dbReference type="Pfam" id="PF00505">
    <property type="entry name" value="HMG_box"/>
    <property type="match status" value="2"/>
</dbReference>
<accession>A0AAN7ZD78</accession>
<dbReference type="GO" id="GO:0006357">
    <property type="term" value="P:regulation of transcription by RNA polymerase II"/>
    <property type="evidence" value="ECO:0007669"/>
    <property type="project" value="TreeGrafter"/>
</dbReference>
<dbReference type="InterPro" id="IPR036910">
    <property type="entry name" value="HMG_box_dom_sf"/>
</dbReference>
<dbReference type="Proteomes" id="UP001329430">
    <property type="component" value="Chromosome 7"/>
</dbReference>
<name>A0AAN7ZD78_9COLE</name>
<evidence type="ECO:0000256" key="1">
    <source>
        <dbReference type="ARBA" id="ARBA00023125"/>
    </source>
</evidence>
<dbReference type="PROSITE" id="PS50118">
    <property type="entry name" value="HMG_BOX_2"/>
    <property type="match status" value="2"/>
</dbReference>
<feature type="DNA-binding region" description="HMG box" evidence="2">
    <location>
        <begin position="154"/>
        <end position="220"/>
    </location>
</feature>
<dbReference type="GO" id="GO:0005634">
    <property type="term" value="C:nucleus"/>
    <property type="evidence" value="ECO:0007669"/>
    <property type="project" value="UniProtKB-UniRule"/>
</dbReference>
<comment type="caution">
    <text evidence="4">The sequence shown here is derived from an EMBL/GenBank/DDBJ whole genome shotgun (WGS) entry which is preliminary data.</text>
</comment>
<keyword evidence="1 2" id="KW-0238">DNA-binding</keyword>
<reference evidence="4 5" key="1">
    <citation type="journal article" date="2024" name="Insects">
        <title>An Improved Chromosome-Level Genome Assembly of the Firefly Pyrocoelia pectoralis.</title>
        <authorList>
            <person name="Fu X."/>
            <person name="Meyer-Rochow V.B."/>
            <person name="Ballantyne L."/>
            <person name="Zhu X."/>
        </authorList>
    </citation>
    <scope>NUCLEOTIDE SEQUENCE [LARGE SCALE GENOMIC DNA]</scope>
    <source>
        <strain evidence="4">XCY_ONT2</strain>
    </source>
</reference>
<organism evidence="4 5">
    <name type="scientific">Pyrocoelia pectoralis</name>
    <dbReference type="NCBI Taxonomy" id="417401"/>
    <lineage>
        <taxon>Eukaryota</taxon>
        <taxon>Metazoa</taxon>
        <taxon>Ecdysozoa</taxon>
        <taxon>Arthropoda</taxon>
        <taxon>Hexapoda</taxon>
        <taxon>Insecta</taxon>
        <taxon>Pterygota</taxon>
        <taxon>Neoptera</taxon>
        <taxon>Endopterygota</taxon>
        <taxon>Coleoptera</taxon>
        <taxon>Polyphaga</taxon>
        <taxon>Elateriformia</taxon>
        <taxon>Elateroidea</taxon>
        <taxon>Lampyridae</taxon>
        <taxon>Lampyrinae</taxon>
        <taxon>Pyrocoelia</taxon>
    </lineage>
</organism>
<feature type="domain" description="HMG box" evidence="3">
    <location>
        <begin position="49"/>
        <end position="117"/>
    </location>
</feature>
<dbReference type="AlphaFoldDB" id="A0AAN7ZD78"/>
<evidence type="ECO:0000313" key="5">
    <source>
        <dbReference type="Proteomes" id="UP001329430"/>
    </source>
</evidence>
<dbReference type="PANTHER" id="PTHR48112:SF22">
    <property type="entry name" value="MITOCHONDRIAL TRANSCRIPTION FACTOR A, ISOFORM B"/>
    <property type="match status" value="1"/>
</dbReference>
<dbReference type="SMART" id="SM00398">
    <property type="entry name" value="HMG"/>
    <property type="match status" value="2"/>
</dbReference>
<dbReference type="Gene3D" id="1.10.30.10">
    <property type="entry name" value="High mobility group box domain"/>
    <property type="match status" value="2"/>
</dbReference>
<dbReference type="InterPro" id="IPR050342">
    <property type="entry name" value="HMGB"/>
</dbReference>
<evidence type="ECO:0000259" key="3">
    <source>
        <dbReference type="PROSITE" id="PS50118"/>
    </source>
</evidence>
<proteinExistence type="predicted"/>
<gene>
    <name evidence="4" type="ORF">RI129_010357</name>
</gene>
<feature type="DNA-binding region" description="HMG box" evidence="2">
    <location>
        <begin position="49"/>
        <end position="117"/>
    </location>
</feature>
<feature type="domain" description="HMG box" evidence="3">
    <location>
        <begin position="154"/>
        <end position="220"/>
    </location>
</feature>
<dbReference type="SUPFAM" id="SSF47095">
    <property type="entry name" value="HMG-box"/>
    <property type="match status" value="2"/>
</dbReference>
<evidence type="ECO:0000256" key="2">
    <source>
        <dbReference type="PROSITE-ProRule" id="PRU00267"/>
    </source>
</evidence>
<sequence length="249" mass="29510">MSVQALLSNMVLNGRGILINRVITAFQPIITLNSEAHKDAKVVEIPKGPKKPLTTYFQYLVENRSILQKQHPELKQTDVVKKIASNWRNMDIKLKEKYEEIYRKESTAYEEEHSKYLSSLTDEQLKALKKVNADKRVKRNKRVVRKLWRDTSKPKRPLTNFGYFIQEKRELPENKGQKLADLLNKYKEAWNKLSDDGKEKYTQMFKHDQERYHAEIKKWEAKMIEEGKENIIRKDTQIVNPTKIKPQQK</sequence>
<dbReference type="GO" id="GO:0003677">
    <property type="term" value="F:DNA binding"/>
    <property type="evidence" value="ECO:0007669"/>
    <property type="project" value="UniProtKB-UniRule"/>
</dbReference>
<dbReference type="EMBL" id="JAVRBK010000007">
    <property type="protein sequence ID" value="KAK5641810.1"/>
    <property type="molecule type" value="Genomic_DNA"/>
</dbReference>
<dbReference type="PANTHER" id="PTHR48112">
    <property type="entry name" value="HIGH MOBILITY GROUP PROTEIN DSP1"/>
    <property type="match status" value="1"/>
</dbReference>
<evidence type="ECO:0000313" key="4">
    <source>
        <dbReference type="EMBL" id="KAK5641810.1"/>
    </source>
</evidence>
<protein>
    <recommendedName>
        <fullName evidence="3">HMG box domain-containing protein</fullName>
    </recommendedName>
</protein>